<dbReference type="GO" id="GO:0005634">
    <property type="term" value="C:nucleus"/>
    <property type="evidence" value="ECO:0007669"/>
    <property type="project" value="UniProtKB-SubCell"/>
</dbReference>
<evidence type="ECO:0000256" key="1">
    <source>
        <dbReference type="ARBA" id="ARBA00004123"/>
    </source>
</evidence>
<dbReference type="GeneID" id="37061942"/>
<evidence type="ECO:0000256" key="5">
    <source>
        <dbReference type="ARBA" id="ARBA00023163"/>
    </source>
</evidence>
<dbReference type="InterPro" id="IPR051089">
    <property type="entry name" value="prtT"/>
</dbReference>
<dbReference type="OrthoDB" id="4454541at2759"/>
<keyword evidence="2" id="KW-0862">Zinc</keyword>
<dbReference type="EMBL" id="MSFL01000041">
    <property type="protein sequence ID" value="PWY67155.1"/>
    <property type="molecule type" value="Genomic_DNA"/>
</dbReference>
<dbReference type="AlphaFoldDB" id="A0A317UZF0"/>
<sequence>MRCDARTTVPCARCRNAGRDCVLDPIHNPNHPIHPNNPNNPNSRQTSRTPWPEHHAFASPSPREPAVPEVPLDSLPESTVAELGSPPTAAERHGQEPQQLSPNEMIAPGSVMHSMSVNLLGSSSIFMDTTSKADPKSDIVVRGIISEERARVMYDRFMGGSKNFLALFDPIRDTFDSIRSRSLFCFSVIIYLASRAVLDLRSDTHLQRVLQDEAQRLAEDSFFERPTKVETVQGMILLAAYSEKTWFSTALILRTALDSGLEKSLDALLAQENVPRSSLSASMADRKLVWQTRTWLISFTLELDVASGTGRKSRIDAVDTVKLRKFLEYPLSLPSDMRTISIIEIHQLRSQFRIIIENATTVREIVAVELPAVMTRLQTWWNTWDELHGSDLKMMINYARIFVLCASLGRIQKLQSSAAGSGPEIEDKDIFQLWQSLATAIMDHLACLIREGAYRCQLSWAPTYPALTIAFVTTFALRIARWRPDLIDQDLLLERAHVICDFLKQPPYPDIHRTVSIFVNYGRALVASQRGHGDLCAEGPKEFEPAHAPLAMDRDADGLLGELSSAAGPPPEPASDRAGAITTLPARLPGPMEAPNWSLCNPIADSFGLFEEEQNDIFDFLPVMPSMPQ</sequence>
<keyword evidence="9" id="KW-1185">Reference proteome</keyword>
<evidence type="ECO:0000256" key="6">
    <source>
        <dbReference type="ARBA" id="ARBA00023242"/>
    </source>
</evidence>
<comment type="caution">
    <text evidence="8">The sequence shown here is derived from an EMBL/GenBank/DDBJ whole genome shotgun (WGS) entry which is preliminary data.</text>
</comment>
<feature type="compositionally biased region" description="Low complexity" evidence="7">
    <location>
        <begin position="30"/>
        <end position="42"/>
    </location>
</feature>
<dbReference type="CDD" id="cd12148">
    <property type="entry name" value="fungal_TF_MHR"/>
    <property type="match status" value="1"/>
</dbReference>
<proteinExistence type="predicted"/>
<dbReference type="PANTHER" id="PTHR31845">
    <property type="entry name" value="FINGER DOMAIN PROTEIN, PUTATIVE-RELATED"/>
    <property type="match status" value="1"/>
</dbReference>
<keyword evidence="4" id="KW-0238">DNA-binding</keyword>
<dbReference type="GO" id="GO:0000976">
    <property type="term" value="F:transcription cis-regulatory region binding"/>
    <property type="evidence" value="ECO:0007669"/>
    <property type="project" value="TreeGrafter"/>
</dbReference>
<keyword evidence="3" id="KW-0805">Transcription regulation</keyword>
<evidence type="ECO:0000256" key="7">
    <source>
        <dbReference type="SAM" id="MobiDB-lite"/>
    </source>
</evidence>
<dbReference type="VEuPathDB" id="FungiDB:BO70DRAFT_301323"/>
<dbReference type="GO" id="GO:0000981">
    <property type="term" value="F:DNA-binding transcription factor activity, RNA polymerase II-specific"/>
    <property type="evidence" value="ECO:0007669"/>
    <property type="project" value="TreeGrafter"/>
</dbReference>
<evidence type="ECO:0000256" key="4">
    <source>
        <dbReference type="ARBA" id="ARBA00023125"/>
    </source>
</evidence>
<protein>
    <submittedName>
        <fullName evidence="8">C6 transcription factor</fullName>
    </submittedName>
</protein>
<accession>A0A317UZF0</accession>
<organism evidence="8 9">
    <name type="scientific">Aspergillus heteromorphus CBS 117.55</name>
    <dbReference type="NCBI Taxonomy" id="1448321"/>
    <lineage>
        <taxon>Eukaryota</taxon>
        <taxon>Fungi</taxon>
        <taxon>Dikarya</taxon>
        <taxon>Ascomycota</taxon>
        <taxon>Pezizomycotina</taxon>
        <taxon>Eurotiomycetes</taxon>
        <taxon>Eurotiomycetidae</taxon>
        <taxon>Eurotiales</taxon>
        <taxon>Aspergillaceae</taxon>
        <taxon>Aspergillus</taxon>
        <taxon>Aspergillus subgen. Circumdati</taxon>
    </lineage>
</organism>
<reference evidence="8 9" key="1">
    <citation type="submission" date="2016-12" db="EMBL/GenBank/DDBJ databases">
        <title>The genomes of Aspergillus section Nigri reveals drivers in fungal speciation.</title>
        <authorList>
            <consortium name="DOE Joint Genome Institute"/>
            <person name="Vesth T.C."/>
            <person name="Nybo J."/>
            <person name="Theobald S."/>
            <person name="Brandl J."/>
            <person name="Frisvad J.C."/>
            <person name="Nielsen K.F."/>
            <person name="Lyhne E.K."/>
            <person name="Kogle M.E."/>
            <person name="Kuo A."/>
            <person name="Riley R."/>
            <person name="Clum A."/>
            <person name="Nolan M."/>
            <person name="Lipzen A."/>
            <person name="Salamov A."/>
            <person name="Henrissat B."/>
            <person name="Wiebenga A."/>
            <person name="De Vries R.P."/>
            <person name="Grigoriev I.V."/>
            <person name="Mortensen U.H."/>
            <person name="Andersen M.R."/>
            <person name="Baker S.E."/>
        </authorList>
    </citation>
    <scope>NUCLEOTIDE SEQUENCE [LARGE SCALE GENOMIC DNA]</scope>
    <source>
        <strain evidence="8 9">CBS 117.55</strain>
    </source>
</reference>
<evidence type="ECO:0000256" key="3">
    <source>
        <dbReference type="ARBA" id="ARBA00023015"/>
    </source>
</evidence>
<gene>
    <name evidence="8" type="ORF">BO70DRAFT_301323</name>
</gene>
<feature type="region of interest" description="Disordered" evidence="7">
    <location>
        <begin position="30"/>
        <end position="102"/>
    </location>
</feature>
<evidence type="ECO:0000313" key="9">
    <source>
        <dbReference type="Proteomes" id="UP000247233"/>
    </source>
</evidence>
<keyword evidence="6" id="KW-0539">Nucleus</keyword>
<evidence type="ECO:0000313" key="8">
    <source>
        <dbReference type="EMBL" id="PWY67155.1"/>
    </source>
</evidence>
<keyword evidence="5" id="KW-0804">Transcription</keyword>
<dbReference type="Proteomes" id="UP000247233">
    <property type="component" value="Unassembled WGS sequence"/>
</dbReference>
<dbReference type="RefSeq" id="XP_025394943.1">
    <property type="nucleotide sequence ID" value="XM_025539705.1"/>
</dbReference>
<comment type="subcellular location">
    <subcellularLocation>
        <location evidence="1">Nucleus</location>
    </subcellularLocation>
</comment>
<name>A0A317UZF0_9EURO</name>
<dbReference type="PANTHER" id="PTHR31845:SF38">
    <property type="entry name" value="TRANSCRIPTION FACTOR, PUTATIVE (AFU_ORTHOLOGUE AFUA_7G00410)-RELATED"/>
    <property type="match status" value="1"/>
</dbReference>
<evidence type="ECO:0000256" key="2">
    <source>
        <dbReference type="ARBA" id="ARBA00022833"/>
    </source>
</evidence>